<feature type="signal peptide" evidence="1">
    <location>
        <begin position="1"/>
        <end position="20"/>
    </location>
</feature>
<sequence length="168" mass="18684">MRGCFTFVSALMSLLNGLASLENNQLDIVLQRVRSADEELTKDEDWPGKTVLRGLCNLVAGVVEIMQGMPSRGVWHVLRSWFWLRNLEVEALNYEGHERCCVRSTALLALGVFNLFVSMLPPTAMKAAGWATGFAGGRDVALAQLQSCWEEGGIQAPGRGVRDWNWWS</sequence>
<dbReference type="InterPro" id="IPR019412">
    <property type="entry name" value="IML2/TPR_39"/>
</dbReference>
<dbReference type="OrthoDB" id="43460at2759"/>
<dbReference type="Pfam" id="PF10300">
    <property type="entry name" value="Iml2-TPR_39"/>
    <property type="match status" value="1"/>
</dbReference>
<feature type="chain" id="PRO_5032270210" evidence="1">
    <location>
        <begin position="21"/>
        <end position="168"/>
    </location>
</feature>
<evidence type="ECO:0000256" key="1">
    <source>
        <dbReference type="SAM" id="SignalP"/>
    </source>
</evidence>
<dbReference type="EMBL" id="CAJNDS010001302">
    <property type="protein sequence ID" value="CAE7254637.1"/>
    <property type="molecule type" value="Genomic_DNA"/>
</dbReference>
<comment type="caution">
    <text evidence="2">The sequence shown here is derived from an EMBL/GenBank/DDBJ whole genome shotgun (WGS) entry which is preliminary data.</text>
</comment>
<organism evidence="2 3">
    <name type="scientific">Symbiodinium natans</name>
    <dbReference type="NCBI Taxonomy" id="878477"/>
    <lineage>
        <taxon>Eukaryota</taxon>
        <taxon>Sar</taxon>
        <taxon>Alveolata</taxon>
        <taxon>Dinophyceae</taxon>
        <taxon>Suessiales</taxon>
        <taxon>Symbiodiniaceae</taxon>
        <taxon>Symbiodinium</taxon>
    </lineage>
</organism>
<accession>A0A812LX51</accession>
<evidence type="ECO:0000313" key="3">
    <source>
        <dbReference type="Proteomes" id="UP000604046"/>
    </source>
</evidence>
<dbReference type="Proteomes" id="UP000604046">
    <property type="component" value="Unassembled WGS sequence"/>
</dbReference>
<keyword evidence="1" id="KW-0732">Signal</keyword>
<keyword evidence="3" id="KW-1185">Reference proteome</keyword>
<dbReference type="AlphaFoldDB" id="A0A812LX51"/>
<reference evidence="2" key="1">
    <citation type="submission" date="2021-02" db="EMBL/GenBank/DDBJ databases">
        <authorList>
            <person name="Dougan E. K."/>
            <person name="Rhodes N."/>
            <person name="Thang M."/>
            <person name="Chan C."/>
        </authorList>
    </citation>
    <scope>NUCLEOTIDE SEQUENCE</scope>
</reference>
<proteinExistence type="predicted"/>
<gene>
    <name evidence="2" type="primary">Ank3</name>
    <name evidence="2" type="ORF">SNAT2548_LOCUS12887</name>
</gene>
<evidence type="ECO:0000313" key="2">
    <source>
        <dbReference type="EMBL" id="CAE7254637.1"/>
    </source>
</evidence>
<protein>
    <submittedName>
        <fullName evidence="2">Ank3 protein</fullName>
    </submittedName>
</protein>
<name>A0A812LX51_9DINO</name>